<reference evidence="14 15" key="1">
    <citation type="journal article" date="2017" name="Clin. Infect. Dis.">
        <title>Simultaneous emergence of multidrug-resistant Candida auris on 3 continents confirmed by whole-genome sequencing and epidemiological analyses.</title>
        <authorList>
            <person name="Lockhart S.R."/>
            <person name="Etienne K.A."/>
            <person name="Vallabhaneni S."/>
            <person name="Farooqi J."/>
            <person name="Chowdhary A."/>
            <person name="Govender N.P."/>
            <person name="Colombo A.L."/>
            <person name="Calvo B."/>
            <person name="Cuomo C.A."/>
            <person name="Desjardins C.A."/>
            <person name="Berkow E.L."/>
            <person name="Castanheira M."/>
            <person name="Magobo R.E."/>
            <person name="Jabeen K."/>
            <person name="Asghar R.J."/>
            <person name="Meis J.F."/>
            <person name="Jackson B."/>
            <person name="Chiller T."/>
            <person name="Litvintseva A.P."/>
        </authorList>
    </citation>
    <scope>NUCLEOTIDE SEQUENCE [LARGE SCALE GENOMIC DNA]</scope>
    <source>
        <strain evidence="14 15">B8441</strain>
    </source>
</reference>
<dbReference type="AlphaFoldDB" id="A0A2H1A1G8"/>
<protein>
    <recommendedName>
        <fullName evidence="11">Ubiquinone biosynthesis monooxygenase COQ6, mitochondrial</fullName>
        <ecNumber evidence="11">1.14.15.45</ecNumber>
    </recommendedName>
    <alternativeName>
        <fullName evidence="11">2-methoxy-6-polyprenolphenol 4-hydroxylase</fullName>
        <ecNumber evidence="11">1.14.15.46</ecNumber>
    </alternativeName>
</protein>
<dbReference type="VEuPathDB" id="FungiDB:CJJ09_003536"/>
<evidence type="ECO:0000256" key="4">
    <source>
        <dbReference type="ARBA" id="ARBA00022688"/>
    </source>
</evidence>
<reference evidence="13" key="4">
    <citation type="submission" date="2024-03" db="EMBL/GenBank/DDBJ databases">
        <title>Improved genome assembly of Candida auris strain B8441 and annotation of B11205.</title>
        <authorList>
            <person name="Cauldron N.C."/>
            <person name="Shea T."/>
            <person name="Cuomo C.A."/>
        </authorList>
    </citation>
    <scope>NUCLEOTIDE SEQUENCE</scope>
    <source>
        <strain evidence="13">B8441</strain>
    </source>
</reference>
<comment type="similarity">
    <text evidence="2 11">Belongs to the UbiH/COQ6 family.</text>
</comment>
<comment type="catalytic activity">
    <reaction evidence="11">
        <text>a 4-hydroxy-3-(all-trans-polyprenyl)benzoate + 2 reduced [2Fe-2S]-[ferredoxin] + O2 + 2 H(+) = a 3,4-dihydroxy-5-(all-trans-polyprenyl)benzoate + 2 oxidized [2Fe-2S]-[ferredoxin] + H2O</text>
        <dbReference type="Rhea" id="RHEA:81195"/>
        <dbReference type="Rhea" id="RHEA-COMP:9514"/>
        <dbReference type="Rhea" id="RHEA-COMP:10000"/>
        <dbReference type="Rhea" id="RHEA-COMP:10001"/>
        <dbReference type="Rhea" id="RHEA-COMP:10930"/>
        <dbReference type="ChEBI" id="CHEBI:15377"/>
        <dbReference type="ChEBI" id="CHEBI:15378"/>
        <dbReference type="ChEBI" id="CHEBI:15379"/>
        <dbReference type="ChEBI" id="CHEBI:33737"/>
        <dbReference type="ChEBI" id="CHEBI:33738"/>
        <dbReference type="ChEBI" id="CHEBI:64694"/>
        <dbReference type="ChEBI" id="CHEBI:78396"/>
        <dbReference type="EC" id="1.14.15.45"/>
    </reaction>
</comment>
<dbReference type="FunFam" id="3.50.50.60:FF:000021">
    <property type="entry name" value="Ubiquinone biosynthesis monooxygenase COQ6"/>
    <property type="match status" value="1"/>
</dbReference>
<proteinExistence type="inferred from homology"/>
<dbReference type="EC" id="1.14.15.46" evidence="11"/>
<comment type="catalytic activity">
    <reaction evidence="11">
        <text>a 2-methoxy-6-(all-trans-polyprenyl)phenol + 2 reduced [2Fe-2S]-[ferredoxin] + O2 + 2 H(+) = a 2-methoxy-6-(all-trans-polyprenyl)benzene-1,4-diol + 2 oxidized [2Fe-2S]-[ferredoxin] + H2O</text>
        <dbReference type="Rhea" id="RHEA:81183"/>
        <dbReference type="Rhea" id="RHEA-COMP:9551"/>
        <dbReference type="Rhea" id="RHEA-COMP:10000"/>
        <dbReference type="Rhea" id="RHEA-COMP:10001"/>
        <dbReference type="Rhea" id="RHEA-COMP:10858"/>
        <dbReference type="ChEBI" id="CHEBI:15377"/>
        <dbReference type="ChEBI" id="CHEBI:15378"/>
        <dbReference type="ChEBI" id="CHEBI:15379"/>
        <dbReference type="ChEBI" id="CHEBI:33737"/>
        <dbReference type="ChEBI" id="CHEBI:33738"/>
        <dbReference type="ChEBI" id="CHEBI:62731"/>
        <dbReference type="ChEBI" id="CHEBI:84166"/>
        <dbReference type="EC" id="1.14.15.46"/>
    </reaction>
</comment>
<dbReference type="EC" id="1.14.15.45" evidence="11"/>
<keyword evidence="14" id="KW-0830">Ubiquinone</keyword>
<feature type="domain" description="FAD-binding" evidence="12">
    <location>
        <begin position="52"/>
        <end position="450"/>
    </location>
</feature>
<dbReference type="InterPro" id="IPR018168">
    <property type="entry name" value="Ubi_Hdrlase_CS"/>
</dbReference>
<dbReference type="VEuPathDB" id="FungiDB:QG37_06969"/>
<evidence type="ECO:0000256" key="8">
    <source>
        <dbReference type="ARBA" id="ARBA00023033"/>
    </source>
</evidence>
<evidence type="ECO:0000256" key="3">
    <source>
        <dbReference type="ARBA" id="ARBA00022630"/>
    </source>
</evidence>
<evidence type="ECO:0000256" key="7">
    <source>
        <dbReference type="ARBA" id="ARBA00023002"/>
    </source>
</evidence>
<dbReference type="OMA" id="VKQMQVW"/>
<dbReference type="InterPro" id="IPR010971">
    <property type="entry name" value="UbiH/COQ6"/>
</dbReference>
<dbReference type="STRING" id="498019.A0A2H1A1G8"/>
<dbReference type="GO" id="GO:0016712">
    <property type="term" value="F:oxidoreductase activity, acting on paired donors, with incorporation or reduction of molecular oxygen, reduced flavin or flavoprotein as one donor, and incorporation of one atom of oxygen"/>
    <property type="evidence" value="ECO:0007669"/>
    <property type="project" value="UniProtKB-UniRule"/>
</dbReference>
<dbReference type="Gene3D" id="3.50.50.60">
    <property type="entry name" value="FAD/NAD(P)-binding domain"/>
    <property type="match status" value="2"/>
</dbReference>
<dbReference type="PANTHER" id="PTHR43876">
    <property type="entry name" value="UBIQUINONE BIOSYNTHESIS MONOOXYGENASE COQ6, MITOCHONDRIAL"/>
    <property type="match status" value="1"/>
</dbReference>
<keyword evidence="10 11" id="KW-0472">Membrane</keyword>
<reference evidence="14" key="2">
    <citation type="submission" date="2017-11" db="EMBL/GenBank/DDBJ databases">
        <title>Candida auris genome assembly and annotation.</title>
        <authorList>
            <person name="Munoz J.F."/>
            <person name="Gade L.G."/>
            <person name="Chow N.A."/>
            <person name="Litvintseva A.P."/>
            <person name="Loparev V.N."/>
            <person name="Cuomo C.A."/>
        </authorList>
    </citation>
    <scope>NUCLEOTIDE SEQUENCE</scope>
    <source>
        <strain evidence="14">B8441</strain>
    </source>
</reference>
<comment type="subunit">
    <text evidence="11">Component of a multi-subunit COQ enzyme complex, composed of at least COQ3, COQ4, COQ5, COQ6, COQ7 and COQ9.</text>
</comment>
<keyword evidence="3 11" id="KW-0285">Flavoprotein</keyword>
<evidence type="ECO:0000256" key="6">
    <source>
        <dbReference type="ARBA" id="ARBA00022827"/>
    </source>
</evidence>
<dbReference type="EMBL" id="PEKT02000003">
    <property type="protein sequence ID" value="PIS56741.1"/>
    <property type="molecule type" value="Genomic_DNA"/>
</dbReference>
<keyword evidence="15" id="KW-1185">Reference proteome</keyword>
<evidence type="ECO:0000313" key="13">
    <source>
        <dbReference type="EMBL" id="KAK8440429.1"/>
    </source>
</evidence>
<sequence length="504" mass="55580">MARFFNPPNYYPLAPYLSSPPASDIFTSTNHMPSVLRLVRGLATNAKPKLQDIVIVGGGPAGLSLLSALKNNAATKHLQCTLIEGSSFDGVRKFAQDPPETYTNRVVSLTPKSVEFMSTKSGSWDHIQTDRVKFYDHMIAYDSQDPDARIEFDTSQVSGGGGVIAAMAEVVNIQGSLLEKIDELNEELAPEYQANIVEKARVVDIKEGKGDLDWPVVALDNGETYQTRLLVGADGQNSPVRKYAGIESRGWPYNRFGVVGTLKVQYEDYRAIAWQRFLTTGPLAILPLTEDNVTFVWSSTPELADTLMKVDEEIFPHLINAALVLEEVDLNYIYKMLRANPSDKQAIEEIQWRLSKIPDEELEEKYPVPVARLMSGSRARFPLKLLHADTYTAPRVALVGDAAHTVHPLAGQGLNMGQSDVAALVETIETGISRGQDIGSKLTLDYYTAKAWPANHVLMGICDKLHKIFSTDFSPLVFVRGFGLKSINMLGSIKDMMISSVSGR</sequence>
<dbReference type="EMBL" id="PEKT03000003">
    <property type="protein sequence ID" value="KAK8440429.1"/>
    <property type="molecule type" value="Genomic_DNA"/>
</dbReference>
<dbReference type="InterPro" id="IPR036188">
    <property type="entry name" value="FAD/NAD-bd_sf"/>
</dbReference>
<dbReference type="PRINTS" id="PR00420">
    <property type="entry name" value="RNGMNOXGNASE"/>
</dbReference>
<dbReference type="VEuPathDB" id="FungiDB:CJI97_001325"/>
<comment type="cofactor">
    <cofactor evidence="1 11">
        <name>FAD</name>
        <dbReference type="ChEBI" id="CHEBI:57692"/>
    </cofactor>
</comment>
<dbReference type="VEuPathDB" id="FungiDB:B9J08_001281"/>
<comment type="pathway">
    <text evidence="11">Cofactor biosynthesis; ubiquinone biosynthesis.</text>
</comment>
<accession>A0A2H1A1G8</accession>
<keyword evidence="4 11" id="KW-0831">Ubiquinone biosynthesis</keyword>
<evidence type="ECO:0000313" key="15">
    <source>
        <dbReference type="Proteomes" id="UP000230249"/>
    </source>
</evidence>
<dbReference type="PANTHER" id="PTHR43876:SF7">
    <property type="entry name" value="UBIQUINONE BIOSYNTHESIS MONOOXYGENASE COQ6, MITOCHONDRIAL"/>
    <property type="match status" value="1"/>
</dbReference>
<evidence type="ECO:0000259" key="12">
    <source>
        <dbReference type="Pfam" id="PF01494"/>
    </source>
</evidence>
<dbReference type="NCBIfam" id="TIGR01988">
    <property type="entry name" value="Ubi-OHases"/>
    <property type="match status" value="1"/>
</dbReference>
<keyword evidence="9 11" id="KW-0496">Mitochondrion</keyword>
<dbReference type="Proteomes" id="UP000230249">
    <property type="component" value="Unassembled WGS sequence"/>
</dbReference>
<keyword evidence="7 11" id="KW-0560">Oxidoreductase</keyword>
<evidence type="ECO:0000256" key="1">
    <source>
        <dbReference type="ARBA" id="ARBA00001974"/>
    </source>
</evidence>
<gene>
    <name evidence="11" type="primary">COQ6</name>
    <name evidence="14" type="ORF">B9J08_001281</name>
    <name evidence="13" type="ORF">B9J08_03531</name>
</gene>
<evidence type="ECO:0000313" key="14">
    <source>
        <dbReference type="EMBL" id="PIS56741.1"/>
    </source>
</evidence>
<comment type="subcellular location">
    <subcellularLocation>
        <location evidence="11">Mitochondrion inner membrane</location>
        <topology evidence="11">Peripheral membrane protein</topology>
        <orientation evidence="11">Matrix side</orientation>
    </subcellularLocation>
</comment>
<dbReference type="GO" id="GO:0120538">
    <property type="term" value="F:2-methoxy-6-polyprenolphenol 4-hydroxylase activity"/>
    <property type="evidence" value="ECO:0007669"/>
    <property type="project" value="UniProtKB-EC"/>
</dbReference>
<dbReference type="Pfam" id="PF01494">
    <property type="entry name" value="FAD_binding_3"/>
    <property type="match status" value="1"/>
</dbReference>
<dbReference type="GO" id="GO:0031314">
    <property type="term" value="C:extrinsic component of mitochondrial inner membrane"/>
    <property type="evidence" value="ECO:0007669"/>
    <property type="project" value="UniProtKB-UniRule"/>
</dbReference>
<evidence type="ECO:0000256" key="11">
    <source>
        <dbReference type="HAMAP-Rule" id="MF_03193"/>
    </source>
</evidence>
<dbReference type="GO" id="GO:0106364">
    <property type="term" value="F:4-hydroxy-3-all-trans-polyprenylbenzoate oxygenase activity"/>
    <property type="evidence" value="ECO:0007669"/>
    <property type="project" value="UniProtKB-EC"/>
</dbReference>
<organism evidence="14">
    <name type="scientific">Candidozyma auris</name>
    <name type="common">Yeast</name>
    <name type="synonym">Candida auris</name>
    <dbReference type="NCBI Taxonomy" id="498019"/>
    <lineage>
        <taxon>Eukaryota</taxon>
        <taxon>Fungi</taxon>
        <taxon>Dikarya</taxon>
        <taxon>Ascomycota</taxon>
        <taxon>Saccharomycotina</taxon>
        <taxon>Pichiomycetes</taxon>
        <taxon>Metschnikowiaceae</taxon>
        <taxon>Candidozyma</taxon>
    </lineage>
</organism>
<keyword evidence="8 11" id="KW-0503">Monooxygenase</keyword>
<comment type="caution">
    <text evidence="14">The sequence shown here is derived from an EMBL/GenBank/DDBJ whole genome shotgun (WGS) entry which is preliminary data.</text>
</comment>
<dbReference type="InterPro" id="IPR002938">
    <property type="entry name" value="FAD-bd"/>
</dbReference>
<evidence type="ECO:0000256" key="9">
    <source>
        <dbReference type="ARBA" id="ARBA00023128"/>
    </source>
</evidence>
<evidence type="ECO:0000256" key="10">
    <source>
        <dbReference type="ARBA" id="ARBA00023136"/>
    </source>
</evidence>
<evidence type="ECO:0000256" key="5">
    <source>
        <dbReference type="ARBA" id="ARBA00022792"/>
    </source>
</evidence>
<dbReference type="UniPathway" id="UPA00232"/>
<dbReference type="InterPro" id="IPR000689">
    <property type="entry name" value="UbQ_mOase_COQ6"/>
</dbReference>
<keyword evidence="5 11" id="KW-0999">Mitochondrion inner membrane</keyword>
<comment type="function">
    <text evidence="11">FAD-dependent monooxygenase required for two non-consecutive steps during ubiquinone biosynthesis. Required for the C5-ring hydroxylation during ubiquinone biosynthesis by catalyzing the hydroxylation of 4-hydroxy-3-(all-trans-polyprenyl)benzoic acid to 3,4-dihydroxy-5-(all-trans-polyprenyl)benzoic acid. Also acts downstream of coq4, for the C1-hydroxylation during ubiquinone biosynthesis by catalyzing the hydroxylation of 2-methoxy-6-(all-trans-polyprenyl)phenol to 2-methoxy-6-(all-trans-polyprenyl)benzene-1,4-diol. The electrons required for the hydroxylation reaction are funneled indirectly to coq6 from NADPH via a ferredoxin/ferredoxin reductase system.</text>
</comment>
<dbReference type="PROSITE" id="PS01304">
    <property type="entry name" value="UBIH"/>
    <property type="match status" value="1"/>
</dbReference>
<dbReference type="SUPFAM" id="SSF51905">
    <property type="entry name" value="FAD/NAD(P)-binding domain"/>
    <property type="match status" value="1"/>
</dbReference>
<keyword evidence="6 11" id="KW-0274">FAD</keyword>
<dbReference type="VEuPathDB" id="FungiDB:CJI96_0003124"/>
<dbReference type="VEuPathDB" id="FungiDB:CJJ07_002165"/>
<dbReference type="HAMAP" id="MF_03193">
    <property type="entry name" value="COQ6_monooxygenase"/>
    <property type="match status" value="1"/>
</dbReference>
<dbReference type="GO" id="GO:0071949">
    <property type="term" value="F:FAD binding"/>
    <property type="evidence" value="ECO:0007669"/>
    <property type="project" value="InterPro"/>
</dbReference>
<reference evidence="13 15" key="3">
    <citation type="journal article" date="2018" name="Nat. Commun.">
        <title>Genomic insights into multidrug-resistance, mating and virulence in Candida auris and related emerging species.</title>
        <authorList>
            <person name="Munoz J.F."/>
            <person name="Gade L."/>
            <person name="Chow N.A."/>
            <person name="Loparev V.N."/>
            <person name="Juieng P."/>
            <person name="Berkow E.L."/>
            <person name="Farrer R.A."/>
            <person name="Litvintseva A.P."/>
            <person name="Cuomo C.A."/>
        </authorList>
    </citation>
    <scope>GENOME REANNOTATION</scope>
    <source>
        <strain evidence="13 15">B8441</strain>
    </source>
</reference>
<name>A0A2H1A1G8_CANAR</name>
<dbReference type="InterPro" id="IPR051205">
    <property type="entry name" value="UbiH/COQ6_monooxygenase"/>
</dbReference>
<evidence type="ECO:0000256" key="2">
    <source>
        <dbReference type="ARBA" id="ARBA00005349"/>
    </source>
</evidence>